<sequence>MIKLAGNKNTWIKEEALWEEYKCIRFAAGGYEALIVQDIGANVIELKDRTRGIDILRTPSKKDSDLFKNVPQVFGLPLLFPPNRIEDGTFKLGNKVYKFPINEPNRNNYIHGFIKNEKWDITKKEILNEEVLIEATFSFDENHDFYKYFPHKFKFTLLYNLSKEGLKQTTSIVNLSDEEMPIAVGFHTAFNVPFYTKSKEENYRVVASIDKRLEQNDRLLPTGKICELSGYETDYLNNGIIPLERPIEKHYLLKHIKFKENDFKGAIIEDISNKVRVVYSMGEEYTHIVIWNDNGDKNYICLEPQTSAINAPNLKLDKSITGFKTLMPKKEWSEVCKIFVENIK</sequence>
<dbReference type="InterPro" id="IPR008183">
    <property type="entry name" value="Aldose_1/G6P_1-epimerase"/>
</dbReference>
<dbReference type="RefSeq" id="WP_406786474.1">
    <property type="nucleotide sequence ID" value="NZ_JBJIAA010000003.1"/>
</dbReference>
<gene>
    <name evidence="1" type="ORF">ACJDT4_04750</name>
</gene>
<dbReference type="InterPro" id="IPR014718">
    <property type="entry name" value="GH-type_carb-bd"/>
</dbReference>
<dbReference type="CDD" id="cd01081">
    <property type="entry name" value="Aldose_epim"/>
    <property type="match status" value="1"/>
</dbReference>
<dbReference type="Proteomes" id="UP001623592">
    <property type="component" value="Unassembled WGS sequence"/>
</dbReference>
<dbReference type="EMBL" id="JBJIAA010000003">
    <property type="protein sequence ID" value="MFL0249722.1"/>
    <property type="molecule type" value="Genomic_DNA"/>
</dbReference>
<reference evidence="1 2" key="1">
    <citation type="submission" date="2024-11" db="EMBL/GenBank/DDBJ databases">
        <authorList>
            <person name="Heng Y.C."/>
            <person name="Lim A.C.H."/>
            <person name="Lee J.K.Y."/>
            <person name="Kittelmann S."/>
        </authorList>
    </citation>
    <scope>NUCLEOTIDE SEQUENCE [LARGE SCALE GENOMIC DNA]</scope>
    <source>
        <strain evidence="1 2">WILCCON 0114</strain>
    </source>
</reference>
<keyword evidence="2" id="KW-1185">Reference proteome</keyword>
<dbReference type="Gene3D" id="2.70.98.10">
    <property type="match status" value="1"/>
</dbReference>
<dbReference type="SUPFAM" id="SSF74650">
    <property type="entry name" value="Galactose mutarotase-like"/>
    <property type="match status" value="1"/>
</dbReference>
<dbReference type="PANTHER" id="PTHR10091">
    <property type="entry name" value="ALDOSE-1-EPIMERASE"/>
    <property type="match status" value="1"/>
</dbReference>
<dbReference type="Pfam" id="PF01263">
    <property type="entry name" value="Aldose_epim"/>
    <property type="match status" value="1"/>
</dbReference>
<protein>
    <submittedName>
        <fullName evidence="1">Aldose 1-epimerase</fullName>
    </submittedName>
</protein>
<evidence type="ECO:0000313" key="1">
    <source>
        <dbReference type="EMBL" id="MFL0249722.1"/>
    </source>
</evidence>
<dbReference type="InterPro" id="IPR011013">
    <property type="entry name" value="Gal_mutarotase_sf_dom"/>
</dbReference>
<evidence type="ECO:0000313" key="2">
    <source>
        <dbReference type="Proteomes" id="UP001623592"/>
    </source>
</evidence>
<organism evidence="1 2">
    <name type="scientific">Clostridium neuense</name>
    <dbReference type="NCBI Taxonomy" id="1728934"/>
    <lineage>
        <taxon>Bacteria</taxon>
        <taxon>Bacillati</taxon>
        <taxon>Bacillota</taxon>
        <taxon>Clostridia</taxon>
        <taxon>Eubacteriales</taxon>
        <taxon>Clostridiaceae</taxon>
        <taxon>Clostridium</taxon>
    </lineage>
</organism>
<name>A0ABW8TC05_9CLOT</name>
<proteinExistence type="predicted"/>
<accession>A0ABW8TC05</accession>
<comment type="caution">
    <text evidence="1">The sequence shown here is derived from an EMBL/GenBank/DDBJ whole genome shotgun (WGS) entry which is preliminary data.</text>
</comment>
<dbReference type="PANTHER" id="PTHR10091:SF0">
    <property type="entry name" value="GALACTOSE MUTAROTASE"/>
    <property type="match status" value="1"/>
</dbReference>